<evidence type="ECO:0000256" key="3">
    <source>
        <dbReference type="ARBA" id="ARBA00022737"/>
    </source>
</evidence>
<dbReference type="EMBL" id="CAJVPV010000538">
    <property type="protein sequence ID" value="CAG8462070.1"/>
    <property type="molecule type" value="Genomic_DNA"/>
</dbReference>
<dbReference type="GO" id="GO:0009395">
    <property type="term" value="P:phospholipid catabolic process"/>
    <property type="evidence" value="ECO:0007669"/>
    <property type="project" value="TreeGrafter"/>
</dbReference>
<dbReference type="PROSITE" id="PS50035">
    <property type="entry name" value="PLD"/>
    <property type="match status" value="2"/>
</dbReference>
<feature type="domain" description="PLD phosphodiesterase" evidence="7">
    <location>
        <begin position="517"/>
        <end position="544"/>
    </location>
</feature>
<dbReference type="InterPro" id="IPR015679">
    <property type="entry name" value="PLipase_D_fam"/>
</dbReference>
<evidence type="ECO:0000313" key="9">
    <source>
        <dbReference type="Proteomes" id="UP000789342"/>
    </source>
</evidence>
<name>A0A9N8VTP9_9GLOM</name>
<evidence type="ECO:0000256" key="6">
    <source>
        <dbReference type="ARBA" id="ARBA00023098"/>
    </source>
</evidence>
<dbReference type="Gene3D" id="3.30.870.10">
    <property type="entry name" value="Endonuclease Chain A"/>
    <property type="match status" value="2"/>
</dbReference>
<dbReference type="PIRSF" id="PIRSF009376">
    <property type="entry name" value="Phospholipase_D_euk"/>
    <property type="match status" value="1"/>
</dbReference>
<sequence>MSFFDSAGRFVKEFFTDDSGTLAVNGKFFKHGSSSRVRENVVVKWYLDGKSYFYAISEALMTANEEILIESWWLSPELYLRRPPCKNEEYRLDKILKKKAEQGVNIYIVVYHELSKYLPLNSEYSEKVLKGLHPNIRGKKNDMPIFSKASQGRAFLGGNYSMWGYLSLVPRHQAKKLFIFIFNLQVHEKTIVIDRRKSFIGGLDLCFGRYDTSAHQLSDFSHASEYYSIWPGQDYVNSRVKDFTNVNSIVQSWASALLDKKTNARMPFHSTGIGLTGEISHDVARNFILKWNHVKEKYANHGYPMLISQQNDTSAGRNISEQSESGSCSVQILKSSSMWSHGVSESEHSIQNAYIETIMNAKHFIYIENQFFITATEESDDYAAKNLVGKALVERIIKAYKNDEKFRVIVTIPLIPPFAGEFHKADAAILRLVMHYQYQSICRGKRSIIERVKAAGCITPERYIGFYSLRKYDRIDYSAIQKGQGVLKEELTAQSFIDKSGLSTAFEEDSTGAHVTEEILIQSKLLIADDRIVIIGSANLNDRSLNGDHDSEIAAIIEDKNYVESRMAGMRWKAGKFALTLRRAIFKEHLGLMNEADHETANGDCLPPPSTGNGAFVNPQKLTYADRIVEDPVSNKFYYDHWLRTANTNTDVFRNVFHCIPDDSVTNWGEYNDFIPNNSKIPFGHICEQARQNHTKTRKELSKIRGHLVVFPLEFMNGEKLAGSMLITQIARENSPASGITDIKKLVA</sequence>
<dbReference type="Pfam" id="PF13091">
    <property type="entry name" value="PLDc_2"/>
    <property type="match status" value="1"/>
</dbReference>
<accession>A0A9N8VTP9</accession>
<evidence type="ECO:0000256" key="1">
    <source>
        <dbReference type="ARBA" id="ARBA00000798"/>
    </source>
</evidence>
<gene>
    <name evidence="8" type="ORF">AMORRO_LOCUS1444</name>
</gene>
<dbReference type="AlphaFoldDB" id="A0A9N8VTP9"/>
<dbReference type="GO" id="GO:0006654">
    <property type="term" value="P:phosphatidic acid biosynthetic process"/>
    <property type="evidence" value="ECO:0007669"/>
    <property type="project" value="InterPro"/>
</dbReference>
<dbReference type="Proteomes" id="UP000789342">
    <property type="component" value="Unassembled WGS sequence"/>
</dbReference>
<dbReference type="GO" id="GO:0035556">
    <property type="term" value="P:intracellular signal transduction"/>
    <property type="evidence" value="ECO:0007669"/>
    <property type="project" value="InterPro"/>
</dbReference>
<dbReference type="EC" id="3.1.4.4" evidence="2"/>
<dbReference type="SMART" id="SM00155">
    <property type="entry name" value="PLDc"/>
    <property type="match status" value="2"/>
</dbReference>
<keyword evidence="6" id="KW-0443">Lipid metabolism</keyword>
<keyword evidence="9" id="KW-1185">Reference proteome</keyword>
<keyword evidence="4" id="KW-0378">Hydrolase</keyword>
<dbReference type="CDD" id="cd09141">
    <property type="entry name" value="PLDc_vPLD1_2_yPLD_like_2"/>
    <property type="match status" value="1"/>
</dbReference>
<comment type="catalytic activity">
    <reaction evidence="1">
        <text>a 1,2-diacyl-sn-glycero-3-phosphocholine + H2O = a 1,2-diacyl-sn-glycero-3-phosphate + choline + H(+)</text>
        <dbReference type="Rhea" id="RHEA:14445"/>
        <dbReference type="ChEBI" id="CHEBI:15354"/>
        <dbReference type="ChEBI" id="CHEBI:15377"/>
        <dbReference type="ChEBI" id="CHEBI:15378"/>
        <dbReference type="ChEBI" id="CHEBI:57643"/>
        <dbReference type="ChEBI" id="CHEBI:58608"/>
        <dbReference type="EC" id="3.1.4.4"/>
    </reaction>
</comment>
<dbReference type="InterPro" id="IPR001736">
    <property type="entry name" value="PLipase_D/transphosphatidylase"/>
</dbReference>
<evidence type="ECO:0000256" key="5">
    <source>
        <dbReference type="ARBA" id="ARBA00022963"/>
    </source>
</evidence>
<keyword evidence="5" id="KW-0442">Lipid degradation</keyword>
<feature type="domain" description="PLD phosphodiesterase" evidence="7">
    <location>
        <begin position="182"/>
        <end position="209"/>
    </location>
</feature>
<comment type="caution">
    <text evidence="8">The sequence shown here is derived from an EMBL/GenBank/DDBJ whole genome shotgun (WGS) entry which is preliminary data.</text>
</comment>
<dbReference type="SUPFAM" id="SSF56024">
    <property type="entry name" value="Phospholipase D/nuclease"/>
    <property type="match status" value="2"/>
</dbReference>
<dbReference type="InterPro" id="IPR016555">
    <property type="entry name" value="PLipase_D_euk"/>
</dbReference>
<dbReference type="PANTHER" id="PTHR18896">
    <property type="entry name" value="PHOSPHOLIPASE D"/>
    <property type="match status" value="1"/>
</dbReference>
<evidence type="ECO:0000256" key="4">
    <source>
        <dbReference type="ARBA" id="ARBA00022801"/>
    </source>
</evidence>
<evidence type="ECO:0000256" key="2">
    <source>
        <dbReference type="ARBA" id="ARBA00012027"/>
    </source>
</evidence>
<dbReference type="GO" id="GO:0004630">
    <property type="term" value="F:phospholipase D activity"/>
    <property type="evidence" value="ECO:0007669"/>
    <property type="project" value="UniProtKB-EC"/>
</dbReference>
<evidence type="ECO:0000313" key="8">
    <source>
        <dbReference type="EMBL" id="CAG8462070.1"/>
    </source>
</evidence>
<dbReference type="PANTHER" id="PTHR18896:SF76">
    <property type="entry name" value="PHOSPHOLIPASE"/>
    <property type="match status" value="1"/>
</dbReference>
<dbReference type="InterPro" id="IPR025202">
    <property type="entry name" value="PLD-like_dom"/>
</dbReference>
<reference evidence="8" key="1">
    <citation type="submission" date="2021-06" db="EMBL/GenBank/DDBJ databases">
        <authorList>
            <person name="Kallberg Y."/>
            <person name="Tangrot J."/>
            <person name="Rosling A."/>
        </authorList>
    </citation>
    <scope>NUCLEOTIDE SEQUENCE</scope>
    <source>
        <strain evidence="8">CL551</strain>
    </source>
</reference>
<organism evidence="8 9">
    <name type="scientific">Acaulospora morrowiae</name>
    <dbReference type="NCBI Taxonomy" id="94023"/>
    <lineage>
        <taxon>Eukaryota</taxon>
        <taxon>Fungi</taxon>
        <taxon>Fungi incertae sedis</taxon>
        <taxon>Mucoromycota</taxon>
        <taxon>Glomeromycotina</taxon>
        <taxon>Glomeromycetes</taxon>
        <taxon>Diversisporales</taxon>
        <taxon>Acaulosporaceae</taxon>
        <taxon>Acaulospora</taxon>
    </lineage>
</organism>
<keyword evidence="3" id="KW-0677">Repeat</keyword>
<evidence type="ECO:0000259" key="7">
    <source>
        <dbReference type="PROSITE" id="PS50035"/>
    </source>
</evidence>
<protein>
    <recommendedName>
        <fullName evidence="2">phospholipase D</fullName>
        <ecNumber evidence="2">3.1.4.4</ecNumber>
    </recommendedName>
</protein>
<proteinExistence type="predicted"/>
<dbReference type="OrthoDB" id="14911at2759"/>